<dbReference type="InterPro" id="IPR016484">
    <property type="entry name" value="GTPase_Der"/>
</dbReference>
<dbReference type="SUPFAM" id="SSF52540">
    <property type="entry name" value="P-loop containing nucleoside triphosphate hydrolases"/>
    <property type="match status" value="2"/>
</dbReference>
<organism evidence="12 13">
    <name type="scientific">Candidatus Johnevansia muelleri</name>
    <dbReference type="NCBI Taxonomy" id="1495769"/>
    <lineage>
        <taxon>Bacteria</taxon>
        <taxon>Pseudomonadati</taxon>
        <taxon>Pseudomonadota</taxon>
        <taxon>Gammaproteobacteria</taxon>
        <taxon>Candidatus Johnevansiales</taxon>
        <taxon>Candidatus Johnevansiaceae</taxon>
        <taxon>Candidatus Johnevansia</taxon>
    </lineage>
</organism>
<keyword evidence="6 8" id="KW-0342">GTP-binding</keyword>
<proteinExistence type="inferred from homology"/>
<feature type="binding site" evidence="8">
    <location>
        <begin position="13"/>
        <end position="20"/>
    </location>
    <ligand>
        <name>GTP</name>
        <dbReference type="ChEBI" id="CHEBI:37565"/>
        <label>1</label>
    </ligand>
</feature>
<comment type="subunit">
    <text evidence="8">Associates with the 50S ribosomal subunit.</text>
</comment>
<dbReference type="NCBIfam" id="TIGR00231">
    <property type="entry name" value="small_GTP"/>
    <property type="match status" value="2"/>
</dbReference>
<dbReference type="InterPro" id="IPR015946">
    <property type="entry name" value="KH_dom-like_a/b"/>
</dbReference>
<dbReference type="PIRSF" id="PIRSF006485">
    <property type="entry name" value="GTP-binding_EngA"/>
    <property type="match status" value="1"/>
</dbReference>
<dbReference type="CDD" id="cd01894">
    <property type="entry name" value="EngA1"/>
    <property type="match status" value="1"/>
</dbReference>
<dbReference type="Proteomes" id="UP000032420">
    <property type="component" value="Chromosome I"/>
</dbReference>
<dbReference type="Pfam" id="PF14714">
    <property type="entry name" value="KH_dom-like"/>
    <property type="match status" value="1"/>
</dbReference>
<feature type="binding site" evidence="8">
    <location>
        <begin position="291"/>
        <end position="294"/>
    </location>
    <ligand>
        <name>GTP</name>
        <dbReference type="ChEBI" id="CHEBI:37565"/>
        <label>2</label>
    </ligand>
</feature>
<dbReference type="KEGG" id="eme:CEM_163"/>
<sequence>MNKLLKPVIAIIGRHNVGKSTLFNLITNSRNAIVDKFPGLTRDRNYGTGIINRKYFTIIDTCGIEFLNCCIYEQTEFAIAEANIILFLVDAKLGVTPYDEEIAKYLRIKEKNTWLVVNKIDCLLEETVILDFFSIGIGHPYPISASQGRNVNKLMKRVLEPFYSEKQIHNKNDIIHIGIIGRQNVGKSTLINCLLGENRMLVLNKYGTTRDAIKINLEYNGKKYVFFDTAGICKRSTNILEKLSILKTIDIVKYCNVVIMVLDAQLGVVNQDLHILNYILESGSAVVIVVNKWDKINNKNKKCIEIRNSIGFNYGADLHFISALHNTTVKNIYPSIERTFKSTNSQWTTHCLTTILKIAVNEHQPPIVSGRRIKLRLAHQGGINPPIIILHGRQTKFLPQYYKRYIINTYCKALKIIGTPIRFEYRSNITPYVINKN</sequence>
<evidence type="ECO:0000256" key="5">
    <source>
        <dbReference type="ARBA" id="ARBA00022741"/>
    </source>
</evidence>
<keyword evidence="13" id="KW-1185">Reference proteome</keyword>
<dbReference type="PROSITE" id="PS51712">
    <property type="entry name" value="G_ENGA"/>
    <property type="match status" value="1"/>
</dbReference>
<dbReference type="GO" id="GO:0042254">
    <property type="term" value="P:ribosome biogenesis"/>
    <property type="evidence" value="ECO:0007669"/>
    <property type="project" value="UniProtKB-KW"/>
</dbReference>
<dbReference type="GO" id="GO:0016787">
    <property type="term" value="F:hydrolase activity"/>
    <property type="evidence" value="ECO:0007669"/>
    <property type="project" value="UniProtKB-KW"/>
</dbReference>
<dbReference type="HOGENOM" id="CLU_016077_6_2_6"/>
<keyword evidence="4 10" id="KW-0677">Repeat</keyword>
<keyword evidence="5 8" id="KW-0547">Nucleotide-binding</keyword>
<feature type="domain" description="EngA-type G" evidence="11">
    <location>
        <begin position="175"/>
        <end position="344"/>
    </location>
</feature>
<dbReference type="CDD" id="cd01895">
    <property type="entry name" value="EngA2"/>
    <property type="match status" value="1"/>
</dbReference>
<dbReference type="GO" id="GO:0005525">
    <property type="term" value="F:GTP binding"/>
    <property type="evidence" value="ECO:0007669"/>
    <property type="project" value="UniProtKB-UniRule"/>
</dbReference>
<dbReference type="HAMAP" id="MF_00195">
    <property type="entry name" value="GTPase_Der"/>
    <property type="match status" value="1"/>
</dbReference>
<feature type="binding site" evidence="8">
    <location>
        <begin position="60"/>
        <end position="64"/>
    </location>
    <ligand>
        <name>GTP</name>
        <dbReference type="ChEBI" id="CHEBI:37565"/>
        <label>1</label>
    </ligand>
</feature>
<dbReference type="PANTHER" id="PTHR43834:SF6">
    <property type="entry name" value="GTPASE DER"/>
    <property type="match status" value="1"/>
</dbReference>
<dbReference type="STRING" id="1495769.CEM_163"/>
<comment type="function">
    <text evidence="8 10">GTPase that plays an essential role in the late steps of ribosome biogenesis.</text>
</comment>
<dbReference type="PRINTS" id="PR00326">
    <property type="entry name" value="GTP1OBG"/>
</dbReference>
<evidence type="ECO:0000256" key="4">
    <source>
        <dbReference type="ARBA" id="ARBA00022737"/>
    </source>
</evidence>
<dbReference type="AlphaFoldDB" id="A0A078KHN4"/>
<dbReference type="InterPro" id="IPR006073">
    <property type="entry name" value="GTP-bd"/>
</dbReference>
<evidence type="ECO:0000313" key="12">
    <source>
        <dbReference type="EMBL" id="CDZ16430.1"/>
    </source>
</evidence>
<dbReference type="InterPro" id="IPR031166">
    <property type="entry name" value="G_ENGA"/>
</dbReference>
<dbReference type="Gene3D" id="3.40.50.300">
    <property type="entry name" value="P-loop containing nucleotide triphosphate hydrolases"/>
    <property type="match status" value="2"/>
</dbReference>
<feature type="binding site" evidence="8">
    <location>
        <begin position="181"/>
        <end position="188"/>
    </location>
    <ligand>
        <name>GTP</name>
        <dbReference type="ChEBI" id="CHEBI:37565"/>
        <label>2</label>
    </ligand>
</feature>
<evidence type="ECO:0000256" key="7">
    <source>
        <dbReference type="ARBA" id="ARBA00032345"/>
    </source>
</evidence>
<protein>
    <recommendedName>
        <fullName evidence="2 8">GTPase Der</fullName>
    </recommendedName>
    <alternativeName>
        <fullName evidence="7 8">GTP-binding protein EngA</fullName>
    </alternativeName>
</protein>
<evidence type="ECO:0000259" key="11">
    <source>
        <dbReference type="PROSITE" id="PS51712"/>
    </source>
</evidence>
<dbReference type="InterPro" id="IPR027417">
    <property type="entry name" value="P-loop_NTPase"/>
</dbReference>
<dbReference type="PATRIC" id="fig|1495769.3.peg.152"/>
<keyword evidence="3 8" id="KW-0690">Ribosome biogenesis</keyword>
<evidence type="ECO:0000256" key="10">
    <source>
        <dbReference type="RuleBase" id="RU004481"/>
    </source>
</evidence>
<gene>
    <name evidence="8 12" type="primary">der</name>
    <name evidence="12" type="ORF">CEM_163</name>
</gene>
<dbReference type="Pfam" id="PF01926">
    <property type="entry name" value="MMR_HSR1"/>
    <property type="match status" value="2"/>
</dbReference>
<dbReference type="GO" id="GO:0043022">
    <property type="term" value="F:ribosome binding"/>
    <property type="evidence" value="ECO:0007669"/>
    <property type="project" value="TreeGrafter"/>
</dbReference>
<evidence type="ECO:0000256" key="6">
    <source>
        <dbReference type="ARBA" id="ARBA00023134"/>
    </source>
</evidence>
<accession>A0A078KHN4</accession>
<evidence type="ECO:0000256" key="1">
    <source>
        <dbReference type="ARBA" id="ARBA00008279"/>
    </source>
</evidence>
<evidence type="ECO:0000256" key="8">
    <source>
        <dbReference type="HAMAP-Rule" id="MF_00195"/>
    </source>
</evidence>
<dbReference type="OrthoDB" id="9805918at2"/>
<dbReference type="Gene3D" id="3.30.300.20">
    <property type="match status" value="1"/>
</dbReference>
<comment type="similarity">
    <text evidence="1 8 9 10">Belongs to the TRAFAC class TrmE-Era-EngA-EngB-Septin-like GTPase superfamily. EngA (Der) GTPase family.</text>
</comment>
<feature type="binding site" evidence="8">
    <location>
        <begin position="118"/>
        <end position="121"/>
    </location>
    <ligand>
        <name>GTP</name>
        <dbReference type="ChEBI" id="CHEBI:37565"/>
        <label>1</label>
    </ligand>
</feature>
<evidence type="ECO:0000256" key="2">
    <source>
        <dbReference type="ARBA" id="ARBA00020953"/>
    </source>
</evidence>
<dbReference type="InterPro" id="IPR005225">
    <property type="entry name" value="Small_GTP-bd"/>
</dbReference>
<dbReference type="InterPro" id="IPR032859">
    <property type="entry name" value="KH_dom-like"/>
</dbReference>
<dbReference type="EMBL" id="LM655252">
    <property type="protein sequence ID" value="CDZ16430.1"/>
    <property type="molecule type" value="Genomic_DNA"/>
</dbReference>
<keyword evidence="12" id="KW-0378">Hydrolase</keyword>
<feature type="binding site" evidence="8">
    <location>
        <begin position="228"/>
        <end position="232"/>
    </location>
    <ligand>
        <name>GTP</name>
        <dbReference type="ChEBI" id="CHEBI:37565"/>
        <label>2</label>
    </ligand>
</feature>
<reference evidence="13" key="1">
    <citation type="submission" date="2014-07" db="EMBL/GenBank/DDBJ databases">
        <authorList>
            <person name="Santos-Garcia D."/>
        </authorList>
    </citation>
    <scope>NUCLEOTIDE SEQUENCE [LARGE SCALE GENOMIC DNA]</scope>
</reference>
<dbReference type="NCBIfam" id="TIGR03594">
    <property type="entry name" value="GTPase_EngA"/>
    <property type="match status" value="1"/>
</dbReference>
<evidence type="ECO:0000256" key="9">
    <source>
        <dbReference type="PROSITE-ProRule" id="PRU01049"/>
    </source>
</evidence>
<evidence type="ECO:0000313" key="13">
    <source>
        <dbReference type="Proteomes" id="UP000032420"/>
    </source>
</evidence>
<evidence type="ECO:0000256" key="3">
    <source>
        <dbReference type="ARBA" id="ARBA00022517"/>
    </source>
</evidence>
<dbReference type="PANTHER" id="PTHR43834">
    <property type="entry name" value="GTPASE DER"/>
    <property type="match status" value="1"/>
</dbReference>
<name>A0A078KHN4_9GAMM</name>